<feature type="transmembrane region" description="Helical" evidence="7">
    <location>
        <begin position="446"/>
        <end position="472"/>
    </location>
</feature>
<evidence type="ECO:0000256" key="6">
    <source>
        <dbReference type="ARBA" id="ARBA00023136"/>
    </source>
</evidence>
<feature type="transmembrane region" description="Helical" evidence="7">
    <location>
        <begin position="123"/>
        <end position="141"/>
    </location>
</feature>
<dbReference type="EMBL" id="JBHTBY010000001">
    <property type="protein sequence ID" value="MFC7319284.1"/>
    <property type="molecule type" value="Genomic_DNA"/>
</dbReference>
<feature type="transmembrane region" description="Helical" evidence="7">
    <location>
        <begin position="366"/>
        <end position="383"/>
    </location>
</feature>
<keyword evidence="3" id="KW-1003">Cell membrane</keyword>
<evidence type="ECO:0000256" key="1">
    <source>
        <dbReference type="ARBA" id="ARBA00004651"/>
    </source>
</evidence>
<dbReference type="PANTHER" id="PTHR30250:SF10">
    <property type="entry name" value="LIPOPOLYSACCHARIDE BIOSYNTHESIS PROTEIN WZXC"/>
    <property type="match status" value="1"/>
</dbReference>
<evidence type="ECO:0000256" key="4">
    <source>
        <dbReference type="ARBA" id="ARBA00022692"/>
    </source>
</evidence>
<reference evidence="9" key="1">
    <citation type="journal article" date="2019" name="Int. J. Syst. Evol. Microbiol.">
        <title>The Global Catalogue of Microorganisms (GCM) 10K type strain sequencing project: providing services to taxonomists for standard genome sequencing and annotation.</title>
        <authorList>
            <consortium name="The Broad Institute Genomics Platform"/>
            <consortium name="The Broad Institute Genome Sequencing Center for Infectious Disease"/>
            <person name="Wu L."/>
            <person name="Ma J."/>
        </authorList>
    </citation>
    <scope>NUCLEOTIDE SEQUENCE [LARGE SCALE GENOMIC DNA]</scope>
    <source>
        <strain evidence="9">CCUG 73951</strain>
    </source>
</reference>
<dbReference type="PANTHER" id="PTHR30250">
    <property type="entry name" value="PST FAMILY PREDICTED COLANIC ACID TRANSPORTER"/>
    <property type="match status" value="1"/>
</dbReference>
<protein>
    <submittedName>
        <fullName evidence="8">Lipopolysaccharide biosynthesis protein</fullName>
    </submittedName>
</protein>
<evidence type="ECO:0000256" key="3">
    <source>
        <dbReference type="ARBA" id="ARBA00022475"/>
    </source>
</evidence>
<sequence length="496" mass="55293">MNKKTNRTLSETTFNGFLWMISGKGVQGISQLLVLTILARLIAPNEFGIVTAAMVVIGFSLIFSSLGVGPALVQRPHIKKHHISTAFSLSILMGASFTLLIFFCSGIMASFFRIPELENVLKVLSFTFLIQGIYMTSLSLLERNLEFKSISLINSLAYIIGYGAMGIIFGLSGFGVYALVIAQISQEIVKLILILSKKQHSKKLEISIIATKELMYFGGGFTLARIFNYFALQGDNLVVGRTLGAESLGIYGRIYQLMALPATFFGQVVDKVLFSAMSRIQTDKSRLRMVFKRGIVLISLVALPTSIFSFIFSEEIILVLLGEKWLDAVLPFQILSIGIFFRTSYKISESVARSTGAVYRRAWRQLIYAISVIGGSLIGQQWGLIGVAYAINISLILNFLLMSHLSLKILSLSKFEFIKIHVPAILNTTVVFLLLSNLSLTFNNPLLTIFSNFILMGVILLFICTLLPRIFLGTEGKWIIKFMKNYFIKRILKKIK</sequence>
<feature type="transmembrane region" description="Helical" evidence="7">
    <location>
        <begin position="85"/>
        <end position="111"/>
    </location>
</feature>
<evidence type="ECO:0000313" key="8">
    <source>
        <dbReference type="EMBL" id="MFC7319284.1"/>
    </source>
</evidence>
<evidence type="ECO:0000313" key="9">
    <source>
        <dbReference type="Proteomes" id="UP001596494"/>
    </source>
</evidence>
<feature type="transmembrane region" description="Helical" evidence="7">
    <location>
        <begin position="325"/>
        <end position="345"/>
    </location>
</feature>
<dbReference type="Proteomes" id="UP001596494">
    <property type="component" value="Unassembled WGS sequence"/>
</dbReference>
<dbReference type="RefSeq" id="WP_289216052.1">
    <property type="nucleotide sequence ID" value="NZ_JAPVRC010000005.1"/>
</dbReference>
<feature type="transmembrane region" description="Helical" evidence="7">
    <location>
        <begin position="295"/>
        <end position="313"/>
    </location>
</feature>
<evidence type="ECO:0000256" key="5">
    <source>
        <dbReference type="ARBA" id="ARBA00022989"/>
    </source>
</evidence>
<keyword evidence="6 7" id="KW-0472">Membrane</keyword>
<keyword evidence="9" id="KW-1185">Reference proteome</keyword>
<proteinExistence type="inferred from homology"/>
<dbReference type="CDD" id="cd13127">
    <property type="entry name" value="MATE_tuaB_like"/>
    <property type="match status" value="1"/>
</dbReference>
<comment type="subcellular location">
    <subcellularLocation>
        <location evidence="1">Cell membrane</location>
        <topology evidence="1">Multi-pass membrane protein</topology>
    </subcellularLocation>
</comment>
<comment type="caution">
    <text evidence="8">The sequence shown here is derived from an EMBL/GenBank/DDBJ whole genome shotgun (WGS) entry which is preliminary data.</text>
</comment>
<feature type="transmembrane region" description="Helical" evidence="7">
    <location>
        <begin position="150"/>
        <end position="168"/>
    </location>
</feature>
<organism evidence="8 9">
    <name type="scientific">Halobacillus campisalis</name>
    <dbReference type="NCBI Taxonomy" id="435909"/>
    <lineage>
        <taxon>Bacteria</taxon>
        <taxon>Bacillati</taxon>
        <taxon>Bacillota</taxon>
        <taxon>Bacilli</taxon>
        <taxon>Bacillales</taxon>
        <taxon>Bacillaceae</taxon>
        <taxon>Halobacillus</taxon>
    </lineage>
</organism>
<feature type="transmembrane region" description="Helical" evidence="7">
    <location>
        <begin position="49"/>
        <end position="73"/>
    </location>
</feature>
<comment type="similarity">
    <text evidence="2">Belongs to the polysaccharide synthase family.</text>
</comment>
<accession>A0ABW2JXT1</accession>
<dbReference type="Pfam" id="PF13440">
    <property type="entry name" value="Polysacc_synt_3"/>
    <property type="match status" value="1"/>
</dbReference>
<keyword evidence="4 7" id="KW-0812">Transmembrane</keyword>
<feature type="transmembrane region" description="Helical" evidence="7">
    <location>
        <begin position="422"/>
        <end position="440"/>
    </location>
</feature>
<evidence type="ECO:0000256" key="2">
    <source>
        <dbReference type="ARBA" id="ARBA00007430"/>
    </source>
</evidence>
<keyword evidence="5 7" id="KW-1133">Transmembrane helix</keyword>
<dbReference type="InterPro" id="IPR050833">
    <property type="entry name" value="Poly_Biosynth_Transport"/>
</dbReference>
<gene>
    <name evidence="8" type="ORF">ACFQMN_00120</name>
</gene>
<name>A0ABW2JXT1_9BACI</name>
<evidence type="ECO:0000256" key="7">
    <source>
        <dbReference type="SAM" id="Phobius"/>
    </source>
</evidence>